<dbReference type="InterPro" id="IPR031922">
    <property type="entry name" value="Pesticin_C"/>
</dbReference>
<dbReference type="CDD" id="cd16903">
    <property type="entry name" value="pesticin_lyz-like"/>
    <property type="match status" value="1"/>
</dbReference>
<dbReference type="AlphaFoldDB" id="A0A250IKF4"/>
<feature type="compositionally biased region" description="Low complexity" evidence="3">
    <location>
        <begin position="38"/>
        <end position="49"/>
    </location>
</feature>
<name>A0A250IKF4_9BACT</name>
<evidence type="ECO:0000313" key="5">
    <source>
        <dbReference type="EMBL" id="ATB31637.1"/>
    </source>
</evidence>
<dbReference type="KEGG" id="mbd:MEBOL_005100"/>
<dbReference type="InterPro" id="IPR023347">
    <property type="entry name" value="Lysozyme_dom_sf"/>
</dbReference>
<dbReference type="GO" id="GO:0042742">
    <property type="term" value="P:defense response to bacterium"/>
    <property type="evidence" value="ECO:0007669"/>
    <property type="project" value="UniProtKB-KW"/>
</dbReference>
<dbReference type="Pfam" id="PF16754">
    <property type="entry name" value="Pesticin"/>
    <property type="match status" value="1"/>
</dbReference>
<feature type="region of interest" description="Disordered" evidence="3">
    <location>
        <begin position="94"/>
        <end position="121"/>
    </location>
</feature>
<feature type="domain" description="Pesticin C-terminal" evidence="4">
    <location>
        <begin position="151"/>
        <end position="265"/>
    </location>
</feature>
<gene>
    <name evidence="5" type="ORF">MEBOL_005100</name>
</gene>
<feature type="region of interest" description="Disordered" evidence="3">
    <location>
        <begin position="1"/>
        <end position="55"/>
    </location>
</feature>
<dbReference type="Proteomes" id="UP000217289">
    <property type="component" value="Chromosome"/>
</dbReference>
<feature type="compositionally biased region" description="Low complexity" evidence="3">
    <location>
        <begin position="1"/>
        <end position="20"/>
    </location>
</feature>
<dbReference type="Gene3D" id="1.10.530.40">
    <property type="match status" value="1"/>
</dbReference>
<dbReference type="GO" id="GO:0003796">
    <property type="term" value="F:lysozyme activity"/>
    <property type="evidence" value="ECO:0007669"/>
    <property type="project" value="InterPro"/>
</dbReference>
<evidence type="ECO:0000256" key="1">
    <source>
        <dbReference type="ARBA" id="ARBA00022529"/>
    </source>
</evidence>
<evidence type="ECO:0000313" key="6">
    <source>
        <dbReference type="Proteomes" id="UP000217289"/>
    </source>
</evidence>
<evidence type="ECO:0000259" key="4">
    <source>
        <dbReference type="Pfam" id="PF16754"/>
    </source>
</evidence>
<dbReference type="EMBL" id="CP022163">
    <property type="protein sequence ID" value="ATB31637.1"/>
    <property type="molecule type" value="Genomic_DNA"/>
</dbReference>
<keyword evidence="2" id="KW-0081">Bacteriolytic enzyme</keyword>
<evidence type="ECO:0000256" key="3">
    <source>
        <dbReference type="SAM" id="MobiDB-lite"/>
    </source>
</evidence>
<sequence>MGVDSVRGSSSGSSQSSVNSYNKTQSAEPSPSSSGNKAAEATTPSSASTKPLVNFDQSRFDGAKAVSSTPALLQSTPVDRMNFNQSSFDAAKAFSSMPELLQPTPLNPTPQTFQPTANDPFTVSQGQLTFDAEGLEDRGRYFSREAHWPGGASGVTIGRGYDMKERTTDEVLADLTAAGVPQADAERLAQGAGLEGDEAAEFVRGLDGLEITPEAQQALFSTVYEEYVTDVRRISNGPSQIEAYGNVDWENLDPAIQDAIVDLRYRGDYTPLTRRDVQPLVVANDLQGLHDLLADEDRMINDWGVPRDRFERRRDFLADALAERATTPAQ</sequence>
<dbReference type="GO" id="GO:0031640">
    <property type="term" value="P:killing of cells of another organism"/>
    <property type="evidence" value="ECO:0007669"/>
    <property type="project" value="UniProtKB-KW"/>
</dbReference>
<keyword evidence="1" id="KW-0929">Antimicrobial</keyword>
<organism evidence="5 6">
    <name type="scientific">Melittangium boletus DSM 14713</name>
    <dbReference type="NCBI Taxonomy" id="1294270"/>
    <lineage>
        <taxon>Bacteria</taxon>
        <taxon>Pseudomonadati</taxon>
        <taxon>Myxococcota</taxon>
        <taxon>Myxococcia</taxon>
        <taxon>Myxococcales</taxon>
        <taxon>Cystobacterineae</taxon>
        <taxon>Archangiaceae</taxon>
        <taxon>Melittangium</taxon>
    </lineage>
</organism>
<reference evidence="5 6" key="1">
    <citation type="submission" date="2017-06" db="EMBL/GenBank/DDBJ databases">
        <authorList>
            <person name="Kim H.J."/>
            <person name="Triplett B.A."/>
        </authorList>
    </citation>
    <scope>NUCLEOTIDE SEQUENCE [LARGE SCALE GENOMIC DNA]</scope>
    <source>
        <strain evidence="5 6">DSM 14713</strain>
    </source>
</reference>
<accession>A0A250IKF4</accession>
<proteinExistence type="predicted"/>
<feature type="compositionally biased region" description="Low complexity" evidence="3">
    <location>
        <begin position="98"/>
        <end position="116"/>
    </location>
</feature>
<feature type="compositionally biased region" description="Polar residues" evidence="3">
    <location>
        <begin position="21"/>
        <end position="36"/>
    </location>
</feature>
<protein>
    <submittedName>
        <fullName evidence="5">Calcium-binding protein</fullName>
    </submittedName>
</protein>
<evidence type="ECO:0000256" key="2">
    <source>
        <dbReference type="ARBA" id="ARBA00022638"/>
    </source>
</evidence>
<dbReference type="OrthoDB" id="5514772at2"/>
<keyword evidence="6" id="KW-1185">Reference proteome</keyword>